<name>R0FBZ2_9BRAS</name>
<accession>R0FBZ2</accession>
<feature type="transmembrane region" description="Helical" evidence="1">
    <location>
        <begin position="150"/>
        <end position="168"/>
    </location>
</feature>
<sequence>MVMSKRDVIVCRGVWYVMVVLSLLGLSISLNLLWPAGGKPSSRSRFSRDGAVSATTFYGVTLLRFLFFTDLPTSTTASFYRDFTTRGEKIPQVIFAEFAILAIVVSPLLSRIVVDDFSIVLKFSLFTVSLFTGGIGLIQLSEKFRMEMRHAYFTLFFTLFASLIGLYISTGQNFSFSSLYMLTSFFNHYQIILEFRNSNY</sequence>
<feature type="transmembrane region" description="Helical" evidence="1">
    <location>
        <begin position="119"/>
        <end position="138"/>
    </location>
</feature>
<dbReference type="AlphaFoldDB" id="R0FBZ2"/>
<keyword evidence="1" id="KW-1133">Transmembrane helix</keyword>
<keyword evidence="1" id="KW-0812">Transmembrane</keyword>
<evidence type="ECO:0000313" key="3">
    <source>
        <dbReference type="Proteomes" id="UP000029121"/>
    </source>
</evidence>
<protein>
    <submittedName>
        <fullName evidence="2">Uncharacterized protein</fullName>
    </submittedName>
</protein>
<keyword evidence="3" id="KW-1185">Reference proteome</keyword>
<feature type="transmembrane region" description="Helical" evidence="1">
    <location>
        <begin position="54"/>
        <end position="72"/>
    </location>
</feature>
<dbReference type="Proteomes" id="UP000029121">
    <property type="component" value="Unassembled WGS sequence"/>
</dbReference>
<organism evidence="2 3">
    <name type="scientific">Capsella rubella</name>
    <dbReference type="NCBI Taxonomy" id="81985"/>
    <lineage>
        <taxon>Eukaryota</taxon>
        <taxon>Viridiplantae</taxon>
        <taxon>Streptophyta</taxon>
        <taxon>Embryophyta</taxon>
        <taxon>Tracheophyta</taxon>
        <taxon>Spermatophyta</taxon>
        <taxon>Magnoliopsida</taxon>
        <taxon>eudicotyledons</taxon>
        <taxon>Gunneridae</taxon>
        <taxon>Pentapetalae</taxon>
        <taxon>rosids</taxon>
        <taxon>malvids</taxon>
        <taxon>Brassicales</taxon>
        <taxon>Brassicaceae</taxon>
        <taxon>Camelineae</taxon>
        <taxon>Capsella</taxon>
    </lineage>
</organism>
<evidence type="ECO:0000256" key="1">
    <source>
        <dbReference type="SAM" id="Phobius"/>
    </source>
</evidence>
<evidence type="ECO:0000313" key="2">
    <source>
        <dbReference type="EMBL" id="EOA19577.1"/>
    </source>
</evidence>
<feature type="transmembrane region" description="Helical" evidence="1">
    <location>
        <begin position="93"/>
        <end position="113"/>
    </location>
</feature>
<feature type="transmembrane region" description="Helical" evidence="1">
    <location>
        <begin position="13"/>
        <end position="34"/>
    </location>
</feature>
<keyword evidence="1" id="KW-0472">Membrane</keyword>
<proteinExistence type="predicted"/>
<reference evidence="3" key="1">
    <citation type="journal article" date="2013" name="Nat. Genet.">
        <title>The Capsella rubella genome and the genomic consequences of rapid mating system evolution.</title>
        <authorList>
            <person name="Slotte T."/>
            <person name="Hazzouri K.M."/>
            <person name="Agren J.A."/>
            <person name="Koenig D."/>
            <person name="Maumus F."/>
            <person name="Guo Y.L."/>
            <person name="Steige K."/>
            <person name="Platts A.E."/>
            <person name="Escobar J.S."/>
            <person name="Newman L.K."/>
            <person name="Wang W."/>
            <person name="Mandakova T."/>
            <person name="Vello E."/>
            <person name="Smith L.M."/>
            <person name="Henz S.R."/>
            <person name="Steffen J."/>
            <person name="Takuno S."/>
            <person name="Brandvain Y."/>
            <person name="Coop G."/>
            <person name="Andolfatto P."/>
            <person name="Hu T.T."/>
            <person name="Blanchette M."/>
            <person name="Clark R.M."/>
            <person name="Quesneville H."/>
            <person name="Nordborg M."/>
            <person name="Gaut B.S."/>
            <person name="Lysak M.A."/>
            <person name="Jenkins J."/>
            <person name="Grimwood J."/>
            <person name="Chapman J."/>
            <person name="Prochnik S."/>
            <person name="Shu S."/>
            <person name="Rokhsar D."/>
            <person name="Schmutz J."/>
            <person name="Weigel D."/>
            <person name="Wright S.I."/>
        </authorList>
    </citation>
    <scope>NUCLEOTIDE SEQUENCE [LARGE SCALE GENOMIC DNA]</scope>
    <source>
        <strain evidence="3">cv. Monte Gargano</strain>
    </source>
</reference>
<gene>
    <name evidence="2" type="ORF">CARUB_v10002668mg</name>
</gene>
<dbReference type="STRING" id="81985.R0FBZ2"/>
<dbReference type="EMBL" id="KB870810">
    <property type="protein sequence ID" value="EOA19577.1"/>
    <property type="molecule type" value="Genomic_DNA"/>
</dbReference>